<dbReference type="FunFam" id="3.10.310.10:FF:000001">
    <property type="entry name" value="Diaminopimelate epimerase"/>
    <property type="match status" value="1"/>
</dbReference>
<feature type="binding site" evidence="9">
    <location>
        <position position="62"/>
    </location>
    <ligand>
        <name>substrate</name>
    </ligand>
</feature>
<dbReference type="AlphaFoldDB" id="A0A9D1M9B7"/>
<evidence type="ECO:0000256" key="10">
    <source>
        <dbReference type="PROSITE-ProRule" id="PRU10125"/>
    </source>
</evidence>
<evidence type="ECO:0000313" key="11">
    <source>
        <dbReference type="EMBL" id="HIU56071.1"/>
    </source>
</evidence>
<feature type="active site" evidence="10">
    <location>
        <position position="71"/>
    </location>
</feature>
<gene>
    <name evidence="9" type="primary">dapF</name>
    <name evidence="11" type="ORF">IAB03_09745</name>
</gene>
<dbReference type="InterPro" id="IPR001653">
    <property type="entry name" value="DAP_epimerase_DapF"/>
</dbReference>
<feature type="site" description="Could be important to modulate the pK values of the two catalytic cysteine residues" evidence="9">
    <location>
        <position position="211"/>
    </location>
</feature>
<feature type="binding site" evidence="9">
    <location>
        <position position="193"/>
    </location>
    <ligand>
        <name>substrate</name>
    </ligand>
</feature>
<evidence type="ECO:0000256" key="5">
    <source>
        <dbReference type="ARBA" id="ARBA00022605"/>
    </source>
</evidence>
<evidence type="ECO:0000256" key="3">
    <source>
        <dbReference type="ARBA" id="ARBA00013080"/>
    </source>
</evidence>
<evidence type="ECO:0000256" key="8">
    <source>
        <dbReference type="ARBA" id="ARBA00051712"/>
    </source>
</evidence>
<comment type="function">
    <text evidence="9">Catalyzes the stereoinversion of LL-2,6-diaminopimelate (L,L-DAP) to meso-diaminopimelate (meso-DAP), a precursor of L-lysine and an essential component of the bacterial peptidoglycan.</text>
</comment>
<feature type="site" description="Could be important to modulate the pK values of the two catalytic cysteine residues" evidence="9">
    <location>
        <position position="162"/>
    </location>
</feature>
<comment type="pathway">
    <text evidence="1 9">Amino-acid biosynthesis; L-lysine biosynthesis via DAP pathway; DL-2,6-diaminopimelate from LL-2,6-diaminopimelate: step 1/1.</text>
</comment>
<keyword evidence="5 9" id="KW-0028">Amino-acid biosynthesis</keyword>
<feature type="active site" description="Proton acceptor" evidence="9">
    <location>
        <position position="220"/>
    </location>
</feature>
<dbReference type="Proteomes" id="UP000824112">
    <property type="component" value="Unassembled WGS sequence"/>
</dbReference>
<evidence type="ECO:0000256" key="2">
    <source>
        <dbReference type="ARBA" id="ARBA00010219"/>
    </source>
</evidence>
<feature type="active site" description="Proton donor" evidence="9">
    <location>
        <position position="71"/>
    </location>
</feature>
<keyword evidence="4 9" id="KW-0963">Cytoplasm</keyword>
<feature type="binding site" evidence="9">
    <location>
        <begin position="211"/>
        <end position="212"/>
    </location>
    <ligand>
        <name>substrate</name>
    </ligand>
</feature>
<evidence type="ECO:0000256" key="9">
    <source>
        <dbReference type="HAMAP-Rule" id="MF_00197"/>
    </source>
</evidence>
<feature type="binding site" evidence="9">
    <location>
        <begin position="221"/>
        <end position="222"/>
    </location>
    <ligand>
        <name>substrate</name>
    </ligand>
</feature>
<feature type="binding site" evidence="9">
    <location>
        <position position="160"/>
    </location>
    <ligand>
        <name>substrate</name>
    </ligand>
</feature>
<dbReference type="GO" id="GO:0005829">
    <property type="term" value="C:cytosol"/>
    <property type="evidence" value="ECO:0007669"/>
    <property type="project" value="TreeGrafter"/>
</dbReference>
<comment type="catalytic activity">
    <reaction evidence="8 9">
        <text>(2S,6S)-2,6-diaminopimelate = meso-2,6-diaminopimelate</text>
        <dbReference type="Rhea" id="RHEA:15393"/>
        <dbReference type="ChEBI" id="CHEBI:57609"/>
        <dbReference type="ChEBI" id="CHEBI:57791"/>
        <dbReference type="EC" id="5.1.1.7"/>
    </reaction>
</comment>
<dbReference type="NCBIfam" id="TIGR00652">
    <property type="entry name" value="DapF"/>
    <property type="match status" value="1"/>
</dbReference>
<dbReference type="GO" id="GO:0008837">
    <property type="term" value="F:diaminopimelate epimerase activity"/>
    <property type="evidence" value="ECO:0007669"/>
    <property type="project" value="UniProtKB-UniRule"/>
</dbReference>
<dbReference type="PANTHER" id="PTHR31689">
    <property type="entry name" value="DIAMINOPIMELATE EPIMERASE, CHLOROPLASTIC"/>
    <property type="match status" value="1"/>
</dbReference>
<keyword evidence="7 9" id="KW-0413">Isomerase</keyword>
<protein>
    <recommendedName>
        <fullName evidence="3 9">Diaminopimelate epimerase</fullName>
        <shortName evidence="9">DAP epimerase</shortName>
        <ecNumber evidence="3 9">5.1.1.7</ecNumber>
    </recommendedName>
    <alternativeName>
        <fullName evidence="9">PLP-independent amino acid racemase</fullName>
    </alternativeName>
</protein>
<dbReference type="SUPFAM" id="SSF54506">
    <property type="entry name" value="Diaminopimelate epimerase-like"/>
    <property type="match status" value="1"/>
</dbReference>
<name>A0A9D1M9B7_9BACT</name>
<sequence>MRFTKMQGAGNDYVYINCFEEKIDDPHTLSKKISDRHFGVGSDGLVLIMPSDRCDFRMRMFNADGSEAQMCGNASRCVGKYVYDHGMTDKKEISLETKSGVKILKLFVEEGKVVRVRVDMGVPRFSPALIPVSIKGDAVINESIAVGGEEFRVTCVSMGNPHAVIFMPDIAGDDLHRIGAMIENHPLFPERTNVEFVQVVSPRELKMRVWERGAGETLACGTGACASLVAAVANGFADRKATLRLLGGDLEIEWDSISDHLFMTGPAETVFEGDFLYKSVVNE</sequence>
<dbReference type="InterPro" id="IPR018510">
    <property type="entry name" value="DAP_epimerase_AS"/>
</dbReference>
<reference evidence="11" key="2">
    <citation type="journal article" date="2021" name="PeerJ">
        <title>Extensive microbial diversity within the chicken gut microbiome revealed by metagenomics and culture.</title>
        <authorList>
            <person name="Gilroy R."/>
            <person name="Ravi A."/>
            <person name="Getino M."/>
            <person name="Pursley I."/>
            <person name="Horton D.L."/>
            <person name="Alikhan N.F."/>
            <person name="Baker D."/>
            <person name="Gharbi K."/>
            <person name="Hall N."/>
            <person name="Watson M."/>
            <person name="Adriaenssens E.M."/>
            <person name="Foster-Nyarko E."/>
            <person name="Jarju S."/>
            <person name="Secka A."/>
            <person name="Antonio M."/>
            <person name="Oren A."/>
            <person name="Chaudhuri R.R."/>
            <person name="La Ragione R."/>
            <person name="Hildebrand F."/>
            <person name="Pallen M.J."/>
        </authorList>
    </citation>
    <scope>NUCLEOTIDE SEQUENCE</scope>
    <source>
        <strain evidence="11">CHK158-818</strain>
    </source>
</reference>
<dbReference type="PANTHER" id="PTHR31689:SF0">
    <property type="entry name" value="DIAMINOPIMELATE EPIMERASE"/>
    <property type="match status" value="1"/>
</dbReference>
<dbReference type="PROSITE" id="PS01326">
    <property type="entry name" value="DAP_EPIMERASE"/>
    <property type="match status" value="1"/>
</dbReference>
<comment type="caution">
    <text evidence="9">Lacks conserved residue(s) required for the propagation of feature annotation.</text>
</comment>
<dbReference type="GO" id="GO:0009089">
    <property type="term" value="P:lysine biosynthetic process via diaminopimelate"/>
    <property type="evidence" value="ECO:0007669"/>
    <property type="project" value="UniProtKB-UniRule"/>
</dbReference>
<evidence type="ECO:0000256" key="1">
    <source>
        <dbReference type="ARBA" id="ARBA00005196"/>
    </source>
</evidence>
<comment type="caution">
    <text evidence="11">The sequence shown here is derived from an EMBL/GenBank/DDBJ whole genome shotgun (WGS) entry which is preliminary data.</text>
</comment>
<keyword evidence="6 9" id="KW-0457">Lysine biosynthesis</keyword>
<organism evidence="11 12">
    <name type="scientific">Candidatus Gallibacteroides avistercoris</name>
    <dbReference type="NCBI Taxonomy" id="2840833"/>
    <lineage>
        <taxon>Bacteria</taxon>
        <taxon>Pseudomonadati</taxon>
        <taxon>Bacteroidota</taxon>
        <taxon>Bacteroidia</taxon>
        <taxon>Bacteroidales</taxon>
        <taxon>Bacteroidaceae</taxon>
        <taxon>Bacteroidaceae incertae sedis</taxon>
        <taxon>Candidatus Gallibacteroides</taxon>
    </lineage>
</organism>
<evidence type="ECO:0000313" key="12">
    <source>
        <dbReference type="Proteomes" id="UP000824112"/>
    </source>
</evidence>
<dbReference type="Pfam" id="PF01678">
    <property type="entry name" value="DAP_epimerase"/>
    <property type="match status" value="2"/>
</dbReference>
<comment type="similarity">
    <text evidence="2 9">Belongs to the diaminopimelate epimerase family.</text>
</comment>
<dbReference type="EMBL" id="DVNA01000225">
    <property type="protein sequence ID" value="HIU56071.1"/>
    <property type="molecule type" value="Genomic_DNA"/>
</dbReference>
<comment type="subcellular location">
    <subcellularLocation>
        <location evidence="9">Cytoplasm</location>
    </subcellularLocation>
</comment>
<evidence type="ECO:0000256" key="4">
    <source>
        <dbReference type="ARBA" id="ARBA00022490"/>
    </source>
</evidence>
<feature type="binding site" evidence="9">
    <location>
        <begin position="72"/>
        <end position="73"/>
    </location>
    <ligand>
        <name>substrate</name>
    </ligand>
</feature>
<evidence type="ECO:0000256" key="6">
    <source>
        <dbReference type="ARBA" id="ARBA00023154"/>
    </source>
</evidence>
<dbReference type="Gene3D" id="3.10.310.10">
    <property type="entry name" value="Diaminopimelate Epimerase, Chain A, domain 1"/>
    <property type="match status" value="2"/>
</dbReference>
<accession>A0A9D1M9B7</accession>
<dbReference type="EC" id="5.1.1.7" evidence="3 9"/>
<reference evidence="11" key="1">
    <citation type="submission" date="2020-10" db="EMBL/GenBank/DDBJ databases">
        <authorList>
            <person name="Gilroy R."/>
        </authorList>
    </citation>
    <scope>NUCLEOTIDE SEQUENCE</scope>
    <source>
        <strain evidence="11">CHK158-818</strain>
    </source>
</reference>
<proteinExistence type="inferred from homology"/>
<dbReference type="HAMAP" id="MF_00197">
    <property type="entry name" value="DAP_epimerase"/>
    <property type="match status" value="1"/>
</dbReference>
<evidence type="ECO:0000256" key="7">
    <source>
        <dbReference type="ARBA" id="ARBA00023235"/>
    </source>
</evidence>
<feature type="binding site" evidence="9">
    <location>
        <position position="11"/>
    </location>
    <ligand>
        <name>substrate</name>
    </ligand>
</feature>
<comment type="subunit">
    <text evidence="9">Homodimer.</text>
</comment>